<feature type="transmembrane region" description="Helical" evidence="7">
    <location>
        <begin position="73"/>
        <end position="96"/>
    </location>
</feature>
<comment type="subcellular location">
    <subcellularLocation>
        <location evidence="1">Cell membrane</location>
        <topology evidence="1">Multi-pass membrane protein</topology>
    </subcellularLocation>
</comment>
<feature type="transmembrane region" description="Helical" evidence="7">
    <location>
        <begin position="102"/>
        <end position="122"/>
    </location>
</feature>
<organism evidence="9 10">
    <name type="scientific">Thermanaeromonas toyohensis ToBE</name>
    <dbReference type="NCBI Taxonomy" id="698762"/>
    <lineage>
        <taxon>Bacteria</taxon>
        <taxon>Bacillati</taxon>
        <taxon>Bacillota</taxon>
        <taxon>Clostridia</taxon>
        <taxon>Neomoorellales</taxon>
        <taxon>Neomoorellaceae</taxon>
        <taxon>Thermanaeromonas</taxon>
    </lineage>
</organism>
<dbReference type="Proteomes" id="UP000192569">
    <property type="component" value="Chromosome I"/>
</dbReference>
<accession>A0A1W1W0R1</accession>
<feature type="domain" description="NarG-like" evidence="8">
    <location>
        <begin position="64"/>
        <end position="214"/>
    </location>
</feature>
<feature type="transmembrane region" description="Helical" evidence="7">
    <location>
        <begin position="183"/>
        <end position="201"/>
    </location>
</feature>
<evidence type="ECO:0000256" key="1">
    <source>
        <dbReference type="ARBA" id="ARBA00004651"/>
    </source>
</evidence>
<keyword evidence="5" id="KW-0560">Oxidoreductase</keyword>
<dbReference type="InterPro" id="IPR036197">
    <property type="entry name" value="NarG-like_sf"/>
</dbReference>
<evidence type="ECO:0000259" key="8">
    <source>
        <dbReference type="Pfam" id="PF02665"/>
    </source>
</evidence>
<keyword evidence="3 7" id="KW-0812">Transmembrane</keyword>
<dbReference type="RefSeq" id="WP_084666087.1">
    <property type="nucleotide sequence ID" value="NZ_LT838272.1"/>
</dbReference>
<keyword evidence="6 7" id="KW-0472">Membrane</keyword>
<gene>
    <name evidence="9" type="ORF">SAMN00808754_2499</name>
</gene>
<dbReference type="Pfam" id="PF02665">
    <property type="entry name" value="Nitrate_red_gam"/>
    <property type="match status" value="1"/>
</dbReference>
<keyword evidence="2" id="KW-1003">Cell membrane</keyword>
<evidence type="ECO:0000256" key="4">
    <source>
        <dbReference type="ARBA" id="ARBA00022989"/>
    </source>
</evidence>
<dbReference type="AlphaFoldDB" id="A0A1W1W0R1"/>
<dbReference type="GO" id="GO:0005886">
    <property type="term" value="C:plasma membrane"/>
    <property type="evidence" value="ECO:0007669"/>
    <property type="project" value="UniProtKB-SubCell"/>
</dbReference>
<evidence type="ECO:0000256" key="5">
    <source>
        <dbReference type="ARBA" id="ARBA00023002"/>
    </source>
</evidence>
<feature type="transmembrane region" description="Helical" evidence="7">
    <location>
        <begin position="143"/>
        <end position="163"/>
    </location>
</feature>
<sequence length="223" mass="25575">MEGLGYLIGIVLPYAAVGVCLAGSLYKILFWSRAPKHLHWELFPYPRTTAGRLQEMVSEVLTLRSLYTYNRKLWFPSLLMHWGIYFILLWFLLLLIGLFPDAFTSFLGTLGGLLAGAGSLWLGLKRMERELKRLSSPVEYLNLLLIFLLSLVGLITGFFAHTAEVREYLLGVLTFSPELPAKTSLLWEILLGELFLVYLPFGRMFHFAAKYFSYHRVKWGEAD</sequence>
<evidence type="ECO:0000313" key="10">
    <source>
        <dbReference type="Proteomes" id="UP000192569"/>
    </source>
</evidence>
<name>A0A1W1W0R1_9FIRM</name>
<dbReference type="STRING" id="698762.SAMN00808754_2499"/>
<keyword evidence="10" id="KW-1185">Reference proteome</keyword>
<evidence type="ECO:0000256" key="7">
    <source>
        <dbReference type="SAM" id="Phobius"/>
    </source>
</evidence>
<dbReference type="Gene3D" id="1.20.950.20">
    <property type="entry name" value="Transmembrane di-heme cytochromes, Chain C"/>
    <property type="match status" value="1"/>
</dbReference>
<dbReference type="EMBL" id="LT838272">
    <property type="protein sequence ID" value="SMB98694.1"/>
    <property type="molecule type" value="Genomic_DNA"/>
</dbReference>
<proteinExistence type="predicted"/>
<keyword evidence="4 7" id="KW-1133">Transmembrane helix</keyword>
<dbReference type="OrthoDB" id="128617at2"/>
<reference evidence="9 10" key="1">
    <citation type="submission" date="2017-04" db="EMBL/GenBank/DDBJ databases">
        <authorList>
            <person name="Afonso C.L."/>
            <person name="Miller P.J."/>
            <person name="Scott M.A."/>
            <person name="Spackman E."/>
            <person name="Goraichik I."/>
            <person name="Dimitrov K.M."/>
            <person name="Suarez D.L."/>
            <person name="Swayne D.E."/>
        </authorList>
    </citation>
    <scope>NUCLEOTIDE SEQUENCE [LARGE SCALE GENOMIC DNA]</scope>
    <source>
        <strain evidence="9 10">ToBE</strain>
    </source>
</reference>
<evidence type="ECO:0000256" key="2">
    <source>
        <dbReference type="ARBA" id="ARBA00022475"/>
    </source>
</evidence>
<dbReference type="InterPro" id="IPR023234">
    <property type="entry name" value="NarG-like_domain"/>
</dbReference>
<evidence type="ECO:0000256" key="6">
    <source>
        <dbReference type="ARBA" id="ARBA00023136"/>
    </source>
</evidence>
<dbReference type="SUPFAM" id="SSF103501">
    <property type="entry name" value="Respiratory nitrate reductase 1 gamma chain"/>
    <property type="match status" value="1"/>
</dbReference>
<evidence type="ECO:0000313" key="9">
    <source>
        <dbReference type="EMBL" id="SMB98694.1"/>
    </source>
</evidence>
<protein>
    <submittedName>
        <fullName evidence="9">Nitrate reductase gamma subunit</fullName>
    </submittedName>
</protein>
<dbReference type="GO" id="GO:0016491">
    <property type="term" value="F:oxidoreductase activity"/>
    <property type="evidence" value="ECO:0007669"/>
    <property type="project" value="UniProtKB-KW"/>
</dbReference>
<feature type="transmembrane region" description="Helical" evidence="7">
    <location>
        <begin position="6"/>
        <end position="29"/>
    </location>
</feature>
<evidence type="ECO:0000256" key="3">
    <source>
        <dbReference type="ARBA" id="ARBA00022692"/>
    </source>
</evidence>